<comment type="caution">
    <text evidence="1">The sequence shown here is derived from an EMBL/GenBank/DDBJ whole genome shotgun (WGS) entry which is preliminary data.</text>
</comment>
<dbReference type="Proteomes" id="UP001056120">
    <property type="component" value="Linkage Group LG13"/>
</dbReference>
<accession>A0ACB9GTW3</accession>
<reference evidence="1 2" key="2">
    <citation type="journal article" date="2022" name="Mol. Ecol. Resour.">
        <title>The genomes of chicory, endive, great burdock and yacon provide insights into Asteraceae paleo-polyploidization history and plant inulin production.</title>
        <authorList>
            <person name="Fan W."/>
            <person name="Wang S."/>
            <person name="Wang H."/>
            <person name="Wang A."/>
            <person name="Jiang F."/>
            <person name="Liu H."/>
            <person name="Zhao H."/>
            <person name="Xu D."/>
            <person name="Zhang Y."/>
        </authorList>
    </citation>
    <scope>NUCLEOTIDE SEQUENCE [LARGE SCALE GENOMIC DNA]</scope>
    <source>
        <strain evidence="2">cv. Yunnan</strain>
        <tissue evidence="1">Leaves</tissue>
    </source>
</reference>
<gene>
    <name evidence="1" type="ORF">L1987_41016</name>
</gene>
<organism evidence="1 2">
    <name type="scientific">Smallanthus sonchifolius</name>
    <dbReference type="NCBI Taxonomy" id="185202"/>
    <lineage>
        <taxon>Eukaryota</taxon>
        <taxon>Viridiplantae</taxon>
        <taxon>Streptophyta</taxon>
        <taxon>Embryophyta</taxon>
        <taxon>Tracheophyta</taxon>
        <taxon>Spermatophyta</taxon>
        <taxon>Magnoliopsida</taxon>
        <taxon>eudicotyledons</taxon>
        <taxon>Gunneridae</taxon>
        <taxon>Pentapetalae</taxon>
        <taxon>asterids</taxon>
        <taxon>campanulids</taxon>
        <taxon>Asterales</taxon>
        <taxon>Asteraceae</taxon>
        <taxon>Asteroideae</taxon>
        <taxon>Heliantheae alliance</taxon>
        <taxon>Millerieae</taxon>
        <taxon>Smallanthus</taxon>
    </lineage>
</organism>
<dbReference type="EMBL" id="CM042030">
    <property type="protein sequence ID" value="KAI3786930.1"/>
    <property type="molecule type" value="Genomic_DNA"/>
</dbReference>
<keyword evidence="2" id="KW-1185">Reference proteome</keyword>
<evidence type="ECO:0000313" key="2">
    <source>
        <dbReference type="Proteomes" id="UP001056120"/>
    </source>
</evidence>
<sequence length="106" mass="11890">MEDSLGKEDSKTNAYEDSSSQVIQVQDSNLPTQIQQQCFDNPEETPKASKDDDSVVSRDTSLRFVLYPANLSNEEVNNILDKQGEILQDDNSSDELEIEKEAAIHI</sequence>
<protein>
    <submittedName>
        <fullName evidence="1">Uncharacterized protein</fullName>
    </submittedName>
</protein>
<proteinExistence type="predicted"/>
<evidence type="ECO:0000313" key="1">
    <source>
        <dbReference type="EMBL" id="KAI3786930.1"/>
    </source>
</evidence>
<name>A0ACB9GTW3_9ASTR</name>
<reference evidence="2" key="1">
    <citation type="journal article" date="2022" name="Mol. Ecol. Resour.">
        <title>The genomes of chicory, endive, great burdock and yacon provide insights into Asteraceae palaeo-polyploidization history and plant inulin production.</title>
        <authorList>
            <person name="Fan W."/>
            <person name="Wang S."/>
            <person name="Wang H."/>
            <person name="Wang A."/>
            <person name="Jiang F."/>
            <person name="Liu H."/>
            <person name="Zhao H."/>
            <person name="Xu D."/>
            <person name="Zhang Y."/>
        </authorList>
    </citation>
    <scope>NUCLEOTIDE SEQUENCE [LARGE SCALE GENOMIC DNA]</scope>
    <source>
        <strain evidence="2">cv. Yunnan</strain>
    </source>
</reference>